<dbReference type="PROSITE" id="PS50005">
    <property type="entry name" value="TPR"/>
    <property type="match status" value="4"/>
</dbReference>
<evidence type="ECO:0000256" key="3">
    <source>
        <dbReference type="PROSITE-ProRule" id="PRU00339"/>
    </source>
</evidence>
<dbReference type="GO" id="GO:0097730">
    <property type="term" value="C:non-motile cilium"/>
    <property type="evidence" value="ECO:0007669"/>
    <property type="project" value="TreeGrafter"/>
</dbReference>
<keyword evidence="1" id="KW-0677">Repeat</keyword>
<keyword evidence="7" id="KW-1185">Reference proteome</keyword>
<dbReference type="PANTHER" id="PTHR44117:SF1">
    <property type="entry name" value="INTRAFLAGELLAR TRANSPORT PROTEIN 88 HOMOLOG"/>
    <property type="match status" value="1"/>
</dbReference>
<keyword evidence="5" id="KW-0732">Signal</keyword>
<feature type="repeat" description="TPR" evidence="3">
    <location>
        <begin position="549"/>
        <end position="582"/>
    </location>
</feature>
<feature type="compositionally biased region" description="Low complexity" evidence="4">
    <location>
        <begin position="798"/>
        <end position="816"/>
    </location>
</feature>
<comment type="caution">
    <text evidence="6">The sequence shown here is derived from an EMBL/GenBank/DDBJ whole genome shotgun (WGS) entry which is preliminary data.</text>
</comment>
<dbReference type="GO" id="GO:0036064">
    <property type="term" value="C:ciliary basal body"/>
    <property type="evidence" value="ECO:0007669"/>
    <property type="project" value="TreeGrafter"/>
</dbReference>
<evidence type="ECO:0000256" key="4">
    <source>
        <dbReference type="SAM" id="MobiDB-lite"/>
    </source>
</evidence>
<feature type="repeat" description="TPR" evidence="3">
    <location>
        <begin position="296"/>
        <end position="329"/>
    </location>
</feature>
<feature type="repeat" description="TPR" evidence="3">
    <location>
        <begin position="617"/>
        <end position="650"/>
    </location>
</feature>
<sequence>MIARIFFFVTCIMPLVRKQCAISGILKINMDHTRGRSDTAGGRSNNMFGPPGSDDDDLYSGYNDYPSALAADDLEFDENFQNAARSVENRRPTAMPNRGRTPGTAMGLGQGTRLGTAAGFSRQPTAGRSSLFTRGGTGTARPLTGANMDPGGVNRPMTAVRGAGYTASSKNPKVFDPLNQGVKSATPSIESKIEDTPEEKIKQLEEKINELIETSVLTGCKGDSKKALEIAKEASNKEKSLMRMKEQAGMNEGHDWDITFSVLFNLASQYEACEMYTEAMSTYHAISKNKFLSHGAKVKINMGNIYVKQNNPTKAIKMYRMAMDQLSQTNRDLRLKLMHNMGIVFLRINSPVDAAGCFEYIMTEKPSFKTGLHSVVANFMAGDAEKMKRSFELLLEVPVEAEDDDDKYSAISDDPVSQLLVEVLKTDKLRKLEKEKQLYAERCVLSAARLIAPVVENTFTEGYNWVTETIKSSKHAALAHALEISKALVFLKQGELAEAVEILKSFEKKETKVATAAATNLSFMFFLQGDLEQAERYGDIAKSADFYNACAYVNLGNCMYARGDYERAKEFYHEAIATDSSCTEALYNLGLTNQHLQFYEDALGCFHKVHSLCRSHPHVTFQLGRVHELMGESDIAVEWYLKALALVPTDPGILKKLGYMAEMDGDRQQAYQYYYDCYRHDPSDLEAIEWIGSYLNEVQLHDRAITFYNRATLLQPSDIRWPMLIAACHRRTGNYTQAIENYAKVYKENPDHLPSLQALARLTADMGLKEAEHYAEELKKLEKQLENRNSATRSGRYGPPSRLGTSRPGPSRGGSSEYDHDRMDNESVLLTGRLDTAAERREMYGMSRGTTDSGTLDEENNYQGNFAPPEIRLRRASSRAPSTATRRLVEEDEDIFANDDLSEDLLPF</sequence>
<proteinExistence type="predicted"/>
<dbReference type="OrthoDB" id="1926212at2759"/>
<evidence type="ECO:0000256" key="5">
    <source>
        <dbReference type="SAM" id="SignalP"/>
    </source>
</evidence>
<dbReference type="GO" id="GO:0005814">
    <property type="term" value="C:centriole"/>
    <property type="evidence" value="ECO:0007669"/>
    <property type="project" value="TreeGrafter"/>
</dbReference>
<keyword evidence="2 3" id="KW-0802">TPR repeat</keyword>
<evidence type="ECO:0008006" key="8">
    <source>
        <dbReference type="Google" id="ProtNLM"/>
    </source>
</evidence>
<dbReference type="Proteomes" id="UP000708208">
    <property type="component" value="Unassembled WGS sequence"/>
</dbReference>
<evidence type="ECO:0000256" key="2">
    <source>
        <dbReference type="ARBA" id="ARBA00022803"/>
    </source>
</evidence>
<dbReference type="InterPro" id="IPR013105">
    <property type="entry name" value="TPR_2"/>
</dbReference>
<dbReference type="PANTHER" id="PTHR44117">
    <property type="entry name" value="INTRAFLAGELLAR TRANSPORT PROTEIN 88 HOMOLOG"/>
    <property type="match status" value="1"/>
</dbReference>
<dbReference type="InterPro" id="IPR019734">
    <property type="entry name" value="TPR_rpt"/>
</dbReference>
<dbReference type="Pfam" id="PF13176">
    <property type="entry name" value="TPR_7"/>
    <property type="match status" value="1"/>
</dbReference>
<evidence type="ECO:0000256" key="1">
    <source>
        <dbReference type="ARBA" id="ARBA00022737"/>
    </source>
</evidence>
<dbReference type="Pfam" id="PF07719">
    <property type="entry name" value="TPR_2"/>
    <property type="match status" value="1"/>
</dbReference>
<organism evidence="6 7">
    <name type="scientific">Allacma fusca</name>
    <dbReference type="NCBI Taxonomy" id="39272"/>
    <lineage>
        <taxon>Eukaryota</taxon>
        <taxon>Metazoa</taxon>
        <taxon>Ecdysozoa</taxon>
        <taxon>Arthropoda</taxon>
        <taxon>Hexapoda</taxon>
        <taxon>Collembola</taxon>
        <taxon>Symphypleona</taxon>
        <taxon>Sminthuridae</taxon>
        <taxon>Allacma</taxon>
    </lineage>
</organism>
<dbReference type="EMBL" id="CAJVCH010570550">
    <property type="protein sequence ID" value="CAG7835180.1"/>
    <property type="molecule type" value="Genomic_DNA"/>
</dbReference>
<feature type="repeat" description="TPR" evidence="3">
    <location>
        <begin position="719"/>
        <end position="752"/>
    </location>
</feature>
<feature type="region of interest" description="Disordered" evidence="4">
    <location>
        <begin position="118"/>
        <end position="153"/>
    </location>
</feature>
<evidence type="ECO:0000313" key="6">
    <source>
        <dbReference type="EMBL" id="CAG7835180.1"/>
    </source>
</evidence>
<feature type="signal peptide" evidence="5">
    <location>
        <begin position="1"/>
        <end position="18"/>
    </location>
</feature>
<feature type="region of interest" description="Disordered" evidence="4">
    <location>
        <begin position="32"/>
        <end position="56"/>
    </location>
</feature>
<dbReference type="Pfam" id="PF13174">
    <property type="entry name" value="TPR_6"/>
    <property type="match status" value="1"/>
</dbReference>
<dbReference type="SMART" id="SM00028">
    <property type="entry name" value="TPR"/>
    <property type="match status" value="8"/>
</dbReference>
<evidence type="ECO:0000313" key="7">
    <source>
        <dbReference type="Proteomes" id="UP000708208"/>
    </source>
</evidence>
<protein>
    <recommendedName>
        <fullName evidence="8">Intraflagellar transport protein 88 homolog</fullName>
    </recommendedName>
</protein>
<feature type="region of interest" description="Disordered" evidence="4">
    <location>
        <begin position="786"/>
        <end position="827"/>
    </location>
</feature>
<feature type="region of interest" description="Disordered" evidence="4">
    <location>
        <begin position="847"/>
        <end position="867"/>
    </location>
</feature>
<reference evidence="6" key="1">
    <citation type="submission" date="2021-06" db="EMBL/GenBank/DDBJ databases">
        <authorList>
            <person name="Hodson N. C."/>
            <person name="Mongue J. A."/>
            <person name="Jaron S. K."/>
        </authorList>
    </citation>
    <scope>NUCLEOTIDE SEQUENCE</scope>
</reference>
<feature type="compositionally biased region" description="Polar residues" evidence="4">
    <location>
        <begin position="122"/>
        <end position="132"/>
    </location>
</feature>
<dbReference type="GO" id="GO:0042073">
    <property type="term" value="P:intraciliary transport"/>
    <property type="evidence" value="ECO:0007669"/>
    <property type="project" value="TreeGrafter"/>
</dbReference>
<dbReference type="GO" id="GO:1905515">
    <property type="term" value="P:non-motile cilium assembly"/>
    <property type="evidence" value="ECO:0007669"/>
    <property type="project" value="TreeGrafter"/>
</dbReference>
<name>A0A8J2LKG2_9HEXA</name>
<dbReference type="AlphaFoldDB" id="A0A8J2LKG2"/>
<feature type="chain" id="PRO_5035150205" description="Intraflagellar transport protein 88 homolog" evidence="5">
    <location>
        <begin position="19"/>
        <end position="908"/>
    </location>
</feature>
<gene>
    <name evidence="6" type="ORF">AFUS01_LOCUS44587</name>
</gene>
<dbReference type="GO" id="GO:0097546">
    <property type="term" value="C:ciliary base"/>
    <property type="evidence" value="ECO:0007669"/>
    <property type="project" value="TreeGrafter"/>
</dbReference>
<accession>A0A8J2LKG2</accession>
<dbReference type="GO" id="GO:0019894">
    <property type="term" value="F:kinesin binding"/>
    <property type="evidence" value="ECO:0007669"/>
    <property type="project" value="TreeGrafter"/>
</dbReference>